<feature type="compositionally biased region" description="Basic residues" evidence="1">
    <location>
        <begin position="45"/>
        <end position="56"/>
    </location>
</feature>
<name>A0A482X7Z8_LAOST</name>
<feature type="region of interest" description="Disordered" evidence="1">
    <location>
        <begin position="1"/>
        <end position="56"/>
    </location>
</feature>
<protein>
    <submittedName>
        <fullName evidence="2">Uncharacterized protein</fullName>
    </submittedName>
</protein>
<evidence type="ECO:0000313" key="3">
    <source>
        <dbReference type="Proteomes" id="UP000291343"/>
    </source>
</evidence>
<organism evidence="2 3">
    <name type="scientific">Laodelphax striatellus</name>
    <name type="common">Small brown planthopper</name>
    <name type="synonym">Delphax striatella</name>
    <dbReference type="NCBI Taxonomy" id="195883"/>
    <lineage>
        <taxon>Eukaryota</taxon>
        <taxon>Metazoa</taxon>
        <taxon>Ecdysozoa</taxon>
        <taxon>Arthropoda</taxon>
        <taxon>Hexapoda</taxon>
        <taxon>Insecta</taxon>
        <taxon>Pterygota</taxon>
        <taxon>Neoptera</taxon>
        <taxon>Paraneoptera</taxon>
        <taxon>Hemiptera</taxon>
        <taxon>Auchenorrhyncha</taxon>
        <taxon>Fulgoroidea</taxon>
        <taxon>Delphacidae</taxon>
        <taxon>Criomorphinae</taxon>
        <taxon>Laodelphax</taxon>
    </lineage>
</organism>
<dbReference type="InParanoid" id="A0A482X7Z8"/>
<feature type="compositionally biased region" description="Basic and acidic residues" evidence="1">
    <location>
        <begin position="26"/>
        <end position="44"/>
    </location>
</feature>
<comment type="caution">
    <text evidence="2">The sequence shown here is derived from an EMBL/GenBank/DDBJ whole genome shotgun (WGS) entry which is preliminary data.</text>
</comment>
<evidence type="ECO:0000313" key="2">
    <source>
        <dbReference type="EMBL" id="RZF42055.1"/>
    </source>
</evidence>
<reference evidence="2 3" key="1">
    <citation type="journal article" date="2017" name="Gigascience">
        <title>Genome sequence of the small brown planthopper, Laodelphax striatellus.</title>
        <authorList>
            <person name="Zhu J."/>
            <person name="Jiang F."/>
            <person name="Wang X."/>
            <person name="Yang P."/>
            <person name="Bao Y."/>
            <person name="Zhao W."/>
            <person name="Wang W."/>
            <person name="Lu H."/>
            <person name="Wang Q."/>
            <person name="Cui N."/>
            <person name="Li J."/>
            <person name="Chen X."/>
            <person name="Luo L."/>
            <person name="Yu J."/>
            <person name="Kang L."/>
            <person name="Cui F."/>
        </authorList>
    </citation>
    <scope>NUCLEOTIDE SEQUENCE [LARGE SCALE GENOMIC DNA]</scope>
    <source>
        <strain evidence="2">Lst14</strain>
    </source>
</reference>
<evidence type="ECO:0000256" key="1">
    <source>
        <dbReference type="SAM" id="MobiDB-lite"/>
    </source>
</evidence>
<keyword evidence="3" id="KW-1185">Reference proteome</keyword>
<dbReference type="Proteomes" id="UP000291343">
    <property type="component" value="Unassembled WGS sequence"/>
</dbReference>
<accession>A0A482X7Z8</accession>
<dbReference type="EMBL" id="QKKF02015641">
    <property type="protein sequence ID" value="RZF42055.1"/>
    <property type="molecule type" value="Genomic_DNA"/>
</dbReference>
<proteinExistence type="predicted"/>
<gene>
    <name evidence="2" type="ORF">LSTR_LSTR006648</name>
</gene>
<sequence length="56" mass="6727">MSKLQKPALGTPSSYMEHHHNKGHHQLMEHHNSKGHHQLMEHHQMNHNHHHHFHGF</sequence>
<dbReference type="AlphaFoldDB" id="A0A482X7Z8"/>